<evidence type="ECO:0000259" key="1">
    <source>
        <dbReference type="PROSITE" id="PS50011"/>
    </source>
</evidence>
<feature type="domain" description="Protein kinase" evidence="1">
    <location>
        <begin position="20"/>
        <end position="167"/>
    </location>
</feature>
<dbReference type="InterPro" id="IPR050235">
    <property type="entry name" value="CK1_Ser-Thr_kinase"/>
</dbReference>
<dbReference type="SMART" id="SM00220">
    <property type="entry name" value="S_TKc"/>
    <property type="match status" value="1"/>
</dbReference>
<dbReference type="SUPFAM" id="SSF56112">
    <property type="entry name" value="Protein kinase-like (PK-like)"/>
    <property type="match status" value="1"/>
</dbReference>
<name>A0ABR1E104_NECAM</name>
<dbReference type="PANTHER" id="PTHR11909">
    <property type="entry name" value="CASEIN KINASE-RELATED"/>
    <property type="match status" value="1"/>
</dbReference>
<dbReference type="PROSITE" id="PS50011">
    <property type="entry name" value="PROTEIN_KINASE_DOM"/>
    <property type="match status" value="1"/>
</dbReference>
<keyword evidence="3" id="KW-1185">Reference proteome</keyword>
<protein>
    <recommendedName>
        <fullName evidence="1">Protein kinase domain-containing protein</fullName>
    </recommendedName>
</protein>
<evidence type="ECO:0000313" key="2">
    <source>
        <dbReference type="EMBL" id="KAK6755806.1"/>
    </source>
</evidence>
<comment type="caution">
    <text evidence="2">The sequence shown here is derived from an EMBL/GenBank/DDBJ whole genome shotgun (WGS) entry which is preliminary data.</text>
</comment>
<accession>A0ABR1E104</accession>
<reference evidence="2 3" key="1">
    <citation type="submission" date="2023-08" db="EMBL/GenBank/DDBJ databases">
        <title>A Necator americanus chromosomal reference genome.</title>
        <authorList>
            <person name="Ilik V."/>
            <person name="Petrzelkova K.J."/>
            <person name="Pardy F."/>
            <person name="Fuh T."/>
            <person name="Niatou-Singa F.S."/>
            <person name="Gouil Q."/>
            <person name="Baker L."/>
            <person name="Ritchie M.E."/>
            <person name="Jex A.R."/>
            <person name="Gazzola D."/>
            <person name="Li H."/>
            <person name="Toshio Fujiwara R."/>
            <person name="Zhan B."/>
            <person name="Aroian R.V."/>
            <person name="Pafco B."/>
            <person name="Schwarz E.M."/>
        </authorList>
    </citation>
    <scope>NUCLEOTIDE SEQUENCE [LARGE SCALE GENOMIC DNA]</scope>
    <source>
        <strain evidence="2 3">Aroian</strain>
        <tissue evidence="2">Whole animal</tissue>
    </source>
</reference>
<dbReference type="InterPro" id="IPR011009">
    <property type="entry name" value="Kinase-like_dom_sf"/>
</dbReference>
<dbReference type="Gene3D" id="3.30.200.20">
    <property type="entry name" value="Phosphorylase Kinase, domain 1"/>
    <property type="match status" value="1"/>
</dbReference>
<evidence type="ECO:0000313" key="3">
    <source>
        <dbReference type="Proteomes" id="UP001303046"/>
    </source>
</evidence>
<proteinExistence type="predicted"/>
<organism evidence="2 3">
    <name type="scientific">Necator americanus</name>
    <name type="common">Human hookworm</name>
    <dbReference type="NCBI Taxonomy" id="51031"/>
    <lineage>
        <taxon>Eukaryota</taxon>
        <taxon>Metazoa</taxon>
        <taxon>Ecdysozoa</taxon>
        <taxon>Nematoda</taxon>
        <taxon>Chromadorea</taxon>
        <taxon>Rhabditida</taxon>
        <taxon>Rhabditina</taxon>
        <taxon>Rhabditomorpha</taxon>
        <taxon>Strongyloidea</taxon>
        <taxon>Ancylostomatidae</taxon>
        <taxon>Bunostominae</taxon>
        <taxon>Necator</taxon>
    </lineage>
</organism>
<dbReference type="EMBL" id="JAVFWL010000005">
    <property type="protein sequence ID" value="KAK6755806.1"/>
    <property type="molecule type" value="Genomic_DNA"/>
</dbReference>
<dbReference type="Proteomes" id="UP001303046">
    <property type="component" value="Unassembled WGS sequence"/>
</dbReference>
<sequence length="167" mass="18625">MVSDPGPVQIPKGKIIGKRWRILKKLGEGGCGSVYKVEDINTKQEAALKAESNFVSGGSVLKLEVQILRRLANKPYVAQLIQSGKREQYCYIVMTLLGESLRHITKRLGKIFSVSTQSLLLFPTETSLRGNNDVEHSILKYRRAIGFTTSLLRSGISEFVYKSAHDN</sequence>
<dbReference type="InterPro" id="IPR000719">
    <property type="entry name" value="Prot_kinase_dom"/>
</dbReference>
<gene>
    <name evidence="2" type="primary">Necator_chrV.g19079</name>
    <name evidence="2" type="ORF">RB195_014287</name>
</gene>
<dbReference type="Pfam" id="PF00069">
    <property type="entry name" value="Pkinase"/>
    <property type="match status" value="1"/>
</dbReference>